<evidence type="ECO:0000313" key="4">
    <source>
        <dbReference type="Proteomes" id="UP001597544"/>
    </source>
</evidence>
<proteinExistence type="predicted"/>
<dbReference type="Proteomes" id="UP001597544">
    <property type="component" value="Unassembled WGS sequence"/>
</dbReference>
<evidence type="ECO:0000256" key="2">
    <source>
        <dbReference type="SAM" id="SignalP"/>
    </source>
</evidence>
<accession>A0ABW5INS8</accession>
<dbReference type="RefSeq" id="WP_377509719.1">
    <property type="nucleotide sequence ID" value="NZ_JBHULU010000021.1"/>
</dbReference>
<evidence type="ECO:0000313" key="3">
    <source>
        <dbReference type="EMBL" id="MFD2515291.1"/>
    </source>
</evidence>
<feature type="chain" id="PRO_5045064877" description="LTXXQ motif family protein" evidence="2">
    <location>
        <begin position="20"/>
        <end position="140"/>
    </location>
</feature>
<gene>
    <name evidence="3" type="ORF">ACFSRY_15570</name>
</gene>
<comment type="caution">
    <text evidence="3">The sequence shown here is derived from an EMBL/GenBank/DDBJ whole genome shotgun (WGS) entry which is preliminary data.</text>
</comment>
<protein>
    <recommendedName>
        <fullName evidence="5">LTXXQ motif family protein</fullName>
    </recommendedName>
</protein>
<feature type="signal peptide" evidence="2">
    <location>
        <begin position="1"/>
        <end position="19"/>
    </location>
</feature>
<evidence type="ECO:0008006" key="5">
    <source>
        <dbReference type="Google" id="ProtNLM"/>
    </source>
</evidence>
<feature type="region of interest" description="Disordered" evidence="1">
    <location>
        <begin position="114"/>
        <end position="140"/>
    </location>
</feature>
<name>A0ABW5INS8_9BACT</name>
<feature type="compositionally biased region" description="Polar residues" evidence="1">
    <location>
        <begin position="129"/>
        <end position="140"/>
    </location>
</feature>
<reference evidence="4" key="1">
    <citation type="journal article" date="2019" name="Int. J. Syst. Evol. Microbiol.">
        <title>The Global Catalogue of Microorganisms (GCM) 10K type strain sequencing project: providing services to taxonomists for standard genome sequencing and annotation.</title>
        <authorList>
            <consortium name="The Broad Institute Genomics Platform"/>
            <consortium name="The Broad Institute Genome Sequencing Center for Infectious Disease"/>
            <person name="Wu L."/>
            <person name="Ma J."/>
        </authorList>
    </citation>
    <scope>NUCLEOTIDE SEQUENCE [LARGE SCALE GENOMIC DNA]</scope>
    <source>
        <strain evidence="4">KCTC 42498</strain>
    </source>
</reference>
<dbReference type="EMBL" id="JBHULU010000021">
    <property type="protein sequence ID" value="MFD2515291.1"/>
    <property type="molecule type" value="Genomic_DNA"/>
</dbReference>
<sequence>MKRIALALLFTFSTGAAFAQGATTKQTPSAQAAEEKSIEERAKEITASMASHLRLTPEQTQKLHAVNLKSMVSAEEAKEKYKANPREAVKQMDIINQTRLSQIKDILSPMQFQQYQQRREEKMGVPKEAQSNPTRGQQSY</sequence>
<evidence type="ECO:0000256" key="1">
    <source>
        <dbReference type="SAM" id="MobiDB-lite"/>
    </source>
</evidence>
<keyword evidence="2" id="KW-0732">Signal</keyword>
<keyword evidence="4" id="KW-1185">Reference proteome</keyword>
<organism evidence="3 4">
    <name type="scientific">Pontibacter locisalis</name>
    <dbReference type="NCBI Taxonomy" id="1719035"/>
    <lineage>
        <taxon>Bacteria</taxon>
        <taxon>Pseudomonadati</taxon>
        <taxon>Bacteroidota</taxon>
        <taxon>Cytophagia</taxon>
        <taxon>Cytophagales</taxon>
        <taxon>Hymenobacteraceae</taxon>
        <taxon>Pontibacter</taxon>
    </lineage>
</organism>